<name>A0A2T0V5K5_9MICO</name>
<dbReference type="Pfam" id="PF01418">
    <property type="entry name" value="HTH_6"/>
    <property type="match status" value="1"/>
</dbReference>
<dbReference type="AlphaFoldDB" id="A0A2T0V5K5"/>
<dbReference type="GO" id="GO:0097367">
    <property type="term" value="F:carbohydrate derivative binding"/>
    <property type="evidence" value="ECO:0007669"/>
    <property type="project" value="InterPro"/>
</dbReference>
<dbReference type="Proteomes" id="UP000237983">
    <property type="component" value="Unassembled WGS sequence"/>
</dbReference>
<protein>
    <submittedName>
        <fullName evidence="2">RpiR family transcriptional regulator</fullName>
    </submittedName>
</protein>
<evidence type="ECO:0000313" key="2">
    <source>
        <dbReference type="EMBL" id="PRY65450.1"/>
    </source>
</evidence>
<evidence type="ECO:0000313" key="3">
    <source>
        <dbReference type="Proteomes" id="UP000237983"/>
    </source>
</evidence>
<proteinExistence type="predicted"/>
<dbReference type="InterPro" id="IPR009057">
    <property type="entry name" value="Homeodomain-like_sf"/>
</dbReference>
<dbReference type="InterPro" id="IPR046348">
    <property type="entry name" value="SIS_dom_sf"/>
</dbReference>
<dbReference type="PROSITE" id="PS51071">
    <property type="entry name" value="HTH_RPIR"/>
    <property type="match status" value="1"/>
</dbReference>
<organism evidence="2 3">
    <name type="scientific">Glaciihabitans tibetensis</name>
    <dbReference type="NCBI Taxonomy" id="1266600"/>
    <lineage>
        <taxon>Bacteria</taxon>
        <taxon>Bacillati</taxon>
        <taxon>Actinomycetota</taxon>
        <taxon>Actinomycetes</taxon>
        <taxon>Micrococcales</taxon>
        <taxon>Microbacteriaceae</taxon>
        <taxon>Glaciihabitans</taxon>
    </lineage>
</organism>
<dbReference type="SUPFAM" id="SSF53697">
    <property type="entry name" value="SIS domain"/>
    <property type="match status" value="1"/>
</dbReference>
<dbReference type="Gene3D" id="1.10.10.10">
    <property type="entry name" value="Winged helix-like DNA-binding domain superfamily/Winged helix DNA-binding domain"/>
    <property type="match status" value="1"/>
</dbReference>
<gene>
    <name evidence="2" type="ORF">B0I08_11082</name>
</gene>
<dbReference type="InterPro" id="IPR000281">
    <property type="entry name" value="HTH_RpiR"/>
</dbReference>
<feature type="domain" description="HTH rpiR-type" evidence="1">
    <location>
        <begin position="1"/>
        <end position="77"/>
    </location>
</feature>
<keyword evidence="3" id="KW-1185">Reference proteome</keyword>
<dbReference type="SUPFAM" id="SSF46689">
    <property type="entry name" value="Homeodomain-like"/>
    <property type="match status" value="1"/>
</dbReference>
<dbReference type="PANTHER" id="PTHR30514">
    <property type="entry name" value="GLUCOKINASE"/>
    <property type="match status" value="1"/>
</dbReference>
<comment type="caution">
    <text evidence="2">The sequence shown here is derived from an EMBL/GenBank/DDBJ whole genome shotgun (WGS) entry which is preliminary data.</text>
</comment>
<dbReference type="GO" id="GO:0003677">
    <property type="term" value="F:DNA binding"/>
    <property type="evidence" value="ECO:0007669"/>
    <property type="project" value="InterPro"/>
</dbReference>
<accession>A0A2T0V5K5</accession>
<dbReference type="Gene3D" id="3.40.50.10490">
    <property type="entry name" value="Glucose-6-phosphate isomerase like protein, domain 1"/>
    <property type="match status" value="1"/>
</dbReference>
<sequence>MFITEIVKSRGHLLTATDRKLVGVLRSHPAEAAFWFANDLTAPLGLHQSAATRLAQRLGFAGYPQLRDALRQDYLAGNGPSQRLKGRLDQHPLDEVLRSFVDDEVEALRALPQHVSQDELDDLAGRVLAASTVYLFGQGNATVLVDQLTRRLQRFGVRPVALVGSRRDIAEAVTSIGPDDLLVVFAFRRAPSVLGAVLDLANAEGVHSVLITDTLLSLQPSPSAIIAAPRGGTDAFLSLTVPMAISNALVLTIAQGAPEHAVRSLDRLGAVLDTFDA</sequence>
<dbReference type="RefSeq" id="WP_106214703.1">
    <property type="nucleotide sequence ID" value="NZ_PVTL01000010.1"/>
</dbReference>
<dbReference type="PANTHER" id="PTHR30514:SF18">
    <property type="entry name" value="RPIR-FAMILY TRANSCRIPTIONAL REGULATOR"/>
    <property type="match status" value="1"/>
</dbReference>
<dbReference type="InterPro" id="IPR036388">
    <property type="entry name" value="WH-like_DNA-bd_sf"/>
</dbReference>
<dbReference type="GO" id="GO:1901135">
    <property type="term" value="P:carbohydrate derivative metabolic process"/>
    <property type="evidence" value="ECO:0007669"/>
    <property type="project" value="InterPro"/>
</dbReference>
<dbReference type="EMBL" id="PVTL01000010">
    <property type="protein sequence ID" value="PRY65450.1"/>
    <property type="molecule type" value="Genomic_DNA"/>
</dbReference>
<dbReference type="GO" id="GO:0003700">
    <property type="term" value="F:DNA-binding transcription factor activity"/>
    <property type="evidence" value="ECO:0007669"/>
    <property type="project" value="InterPro"/>
</dbReference>
<dbReference type="OrthoDB" id="3770404at2"/>
<reference evidence="2 3" key="1">
    <citation type="submission" date="2018-03" db="EMBL/GenBank/DDBJ databases">
        <title>Genomic Encyclopedia of Type Strains, Phase III (KMG-III): the genomes of soil and plant-associated and newly described type strains.</title>
        <authorList>
            <person name="Whitman W."/>
        </authorList>
    </citation>
    <scope>NUCLEOTIDE SEQUENCE [LARGE SCALE GENOMIC DNA]</scope>
    <source>
        <strain evidence="2 3">CGMCC 1.12484</strain>
    </source>
</reference>
<dbReference type="InterPro" id="IPR047640">
    <property type="entry name" value="RpiR-like"/>
</dbReference>
<evidence type="ECO:0000259" key="1">
    <source>
        <dbReference type="PROSITE" id="PS51071"/>
    </source>
</evidence>